<evidence type="ECO:0000256" key="1">
    <source>
        <dbReference type="PROSITE-ProRule" id="PRU00339"/>
    </source>
</evidence>
<dbReference type="InterPro" id="IPR011990">
    <property type="entry name" value="TPR-like_helical_dom_sf"/>
</dbReference>
<feature type="repeat" description="TPR" evidence="1">
    <location>
        <begin position="184"/>
        <end position="217"/>
    </location>
</feature>
<gene>
    <name evidence="2" type="ORF">GCM10009431_26020</name>
</gene>
<accession>A0ABN1JWW4</accession>
<keyword evidence="1" id="KW-0802">TPR repeat</keyword>
<comment type="caution">
    <text evidence="2">The sequence shown here is derived from an EMBL/GenBank/DDBJ whole genome shotgun (WGS) entry which is preliminary data.</text>
</comment>
<protein>
    <recommendedName>
        <fullName evidence="4">Tetratricopeptide repeat protein</fullName>
    </recommendedName>
</protein>
<organism evidence="2 3">
    <name type="scientific">Gaetbulibacter jejuensis</name>
    <dbReference type="NCBI Taxonomy" id="584607"/>
    <lineage>
        <taxon>Bacteria</taxon>
        <taxon>Pseudomonadati</taxon>
        <taxon>Bacteroidota</taxon>
        <taxon>Flavobacteriia</taxon>
        <taxon>Flavobacteriales</taxon>
        <taxon>Flavobacteriaceae</taxon>
        <taxon>Gaetbulibacter</taxon>
    </lineage>
</organism>
<dbReference type="PROSITE" id="PS51257">
    <property type="entry name" value="PROKAR_LIPOPROTEIN"/>
    <property type="match status" value="1"/>
</dbReference>
<proteinExistence type="predicted"/>
<dbReference type="Proteomes" id="UP001500736">
    <property type="component" value="Unassembled WGS sequence"/>
</dbReference>
<dbReference type="RefSeq" id="WP_343798932.1">
    <property type="nucleotide sequence ID" value="NZ_BAAAGF010000004.1"/>
</dbReference>
<dbReference type="InterPro" id="IPR019734">
    <property type="entry name" value="TPR_rpt"/>
</dbReference>
<keyword evidence="3" id="KW-1185">Reference proteome</keyword>
<sequence length="238" mass="27687">MKRNTLFLLLTVILLSACSKNVKFSPEFKAQTTGRYLYHDNDVIDVFYKDNTIYFNWREGVIKPVVMDSNEFFVSDLYAKLRFVKHPETEVFYLSEISKDNEDLITYDFIKVADDYKTPRMHLKDKEYKQAVEGFLAIKKKDSTIDVVNEGEINQLGYRLINDKKYDDAIEVLKMNVAMFPESSNVYDSLGEAYLSAGDSAQAYKNYKIAFEMNPRNTRAQNIAETLIKYQDSLQTKD</sequence>
<dbReference type="SUPFAM" id="SSF48452">
    <property type="entry name" value="TPR-like"/>
    <property type="match status" value="1"/>
</dbReference>
<dbReference type="Gene3D" id="1.25.40.10">
    <property type="entry name" value="Tetratricopeptide repeat domain"/>
    <property type="match status" value="1"/>
</dbReference>
<evidence type="ECO:0000313" key="2">
    <source>
        <dbReference type="EMBL" id="GAA0748002.1"/>
    </source>
</evidence>
<evidence type="ECO:0008006" key="4">
    <source>
        <dbReference type="Google" id="ProtNLM"/>
    </source>
</evidence>
<reference evidence="2 3" key="1">
    <citation type="journal article" date="2019" name="Int. J. Syst. Evol. Microbiol.">
        <title>The Global Catalogue of Microorganisms (GCM) 10K type strain sequencing project: providing services to taxonomists for standard genome sequencing and annotation.</title>
        <authorList>
            <consortium name="The Broad Institute Genomics Platform"/>
            <consortium name="The Broad Institute Genome Sequencing Center for Infectious Disease"/>
            <person name="Wu L."/>
            <person name="Ma J."/>
        </authorList>
    </citation>
    <scope>NUCLEOTIDE SEQUENCE [LARGE SCALE GENOMIC DNA]</scope>
    <source>
        <strain evidence="2 3">JCM 15976</strain>
    </source>
</reference>
<dbReference type="EMBL" id="BAAAGF010000004">
    <property type="protein sequence ID" value="GAA0748002.1"/>
    <property type="molecule type" value="Genomic_DNA"/>
</dbReference>
<dbReference type="PROSITE" id="PS50005">
    <property type="entry name" value="TPR"/>
    <property type="match status" value="1"/>
</dbReference>
<evidence type="ECO:0000313" key="3">
    <source>
        <dbReference type="Proteomes" id="UP001500736"/>
    </source>
</evidence>
<name>A0ABN1JWW4_9FLAO</name>